<feature type="transmembrane region" description="Helical" evidence="8">
    <location>
        <begin position="77"/>
        <end position="94"/>
    </location>
</feature>
<evidence type="ECO:0000256" key="4">
    <source>
        <dbReference type="ARBA" id="ARBA00022475"/>
    </source>
</evidence>
<keyword evidence="4" id="KW-1003">Cell membrane</keyword>
<keyword evidence="8" id="KW-0997">Cell inner membrane</keyword>
<comment type="caution">
    <text evidence="11">The sequence shown here is derived from an EMBL/GenBank/DDBJ whole genome shotgun (WGS) entry which is preliminary data.</text>
</comment>
<feature type="transmembrane region" description="Helical" evidence="8">
    <location>
        <begin position="163"/>
        <end position="185"/>
    </location>
</feature>
<feature type="transmembrane region" description="Helical" evidence="8">
    <location>
        <begin position="334"/>
        <end position="351"/>
    </location>
</feature>
<dbReference type="Pfam" id="PF07690">
    <property type="entry name" value="MFS_1"/>
    <property type="match status" value="1"/>
</dbReference>
<feature type="transmembrane region" description="Helical" evidence="8">
    <location>
        <begin position="363"/>
        <end position="390"/>
    </location>
</feature>
<evidence type="ECO:0000313" key="12">
    <source>
        <dbReference type="Proteomes" id="UP001597102"/>
    </source>
</evidence>
<comment type="subcellular location">
    <subcellularLocation>
        <location evidence="8">Cell inner membrane</location>
        <topology evidence="8">Multi-pass membrane protein</topology>
    </subcellularLocation>
    <subcellularLocation>
        <location evidence="1">Cell membrane</location>
        <topology evidence="1">Multi-pass membrane protein</topology>
    </subcellularLocation>
</comment>
<evidence type="ECO:0000313" key="11">
    <source>
        <dbReference type="EMBL" id="MFD0987906.1"/>
    </source>
</evidence>
<feature type="domain" description="Major facilitator superfamily (MFS) profile" evidence="10">
    <location>
        <begin position="35"/>
        <end position="422"/>
    </location>
</feature>
<sequence>MKQASSDGVETAPAVTPAASSNPAAEKPSKPGMGFAEFVALMAALMATNALSIDAMLPVLGEIGHALHIGSENDRQWVVTAYLLGFGGAQLIYGPLADRFGRKSMLMAGLAIYVVFSAATAFAGSLWMMILVRFLQGCGAAGTRVLSITIIRDCYSGRHMARVMSLAFIVFLAAPILAPSIGQAIAFFAPWQWIFVALALFGVVVAIWTWMRLKETLHPADRIPISPKGIGRALETVVTDRMALGYTLAMALMLGALFSFINSAQQVFAEALNAPDLFVIIFALAAGGMAVSSFVNSRIVEQMGTRRVSHVALIGFIVIAAIHGVVAWNGHENVWTFAALQAGLMFCFGLIGPNFNSMAMEPLGHIAGTGSAVVGFTTTVGGAVIGFIVGQQFDGTLVPLTLGFLGCGIAALVLVFITEQGRLFQPRTADPEDATTAGS</sequence>
<comment type="caution">
    <text evidence="8">Lacks conserved residue(s) required for the propagation of feature annotation.</text>
</comment>
<evidence type="ECO:0000256" key="7">
    <source>
        <dbReference type="ARBA" id="ARBA00023136"/>
    </source>
</evidence>
<keyword evidence="3 8" id="KW-0813">Transport</keyword>
<dbReference type="InterPro" id="IPR011701">
    <property type="entry name" value="MFS"/>
</dbReference>
<dbReference type="PROSITE" id="PS50850">
    <property type="entry name" value="MFS"/>
    <property type="match status" value="1"/>
</dbReference>
<dbReference type="NCBIfam" id="TIGR00710">
    <property type="entry name" value="efflux_Bcr_CflA"/>
    <property type="match status" value="1"/>
</dbReference>
<feature type="transmembrane region" description="Helical" evidence="8">
    <location>
        <begin position="35"/>
        <end position="57"/>
    </location>
</feature>
<keyword evidence="7 8" id="KW-0472">Membrane</keyword>
<evidence type="ECO:0000256" key="2">
    <source>
        <dbReference type="ARBA" id="ARBA00006236"/>
    </source>
</evidence>
<evidence type="ECO:0000256" key="3">
    <source>
        <dbReference type="ARBA" id="ARBA00022448"/>
    </source>
</evidence>
<evidence type="ECO:0000256" key="8">
    <source>
        <dbReference type="RuleBase" id="RU365088"/>
    </source>
</evidence>
<dbReference type="InterPro" id="IPR036259">
    <property type="entry name" value="MFS_trans_sf"/>
</dbReference>
<feature type="transmembrane region" description="Helical" evidence="8">
    <location>
        <begin position="308"/>
        <end position="328"/>
    </location>
</feature>
<evidence type="ECO:0000256" key="6">
    <source>
        <dbReference type="ARBA" id="ARBA00022989"/>
    </source>
</evidence>
<evidence type="ECO:0000259" key="10">
    <source>
        <dbReference type="PROSITE" id="PS50850"/>
    </source>
</evidence>
<accession>A0ABW3JDR2</accession>
<dbReference type="EMBL" id="JBHTJO010000001">
    <property type="protein sequence ID" value="MFD0987906.1"/>
    <property type="molecule type" value="Genomic_DNA"/>
</dbReference>
<proteinExistence type="inferred from homology"/>
<dbReference type="SUPFAM" id="SSF103473">
    <property type="entry name" value="MFS general substrate transporter"/>
    <property type="match status" value="1"/>
</dbReference>
<feature type="transmembrane region" description="Helical" evidence="8">
    <location>
        <begin position="277"/>
        <end position="296"/>
    </location>
</feature>
<dbReference type="PANTHER" id="PTHR23501:SF191">
    <property type="entry name" value="VACUOLAR BASIC AMINO ACID TRANSPORTER 4"/>
    <property type="match status" value="1"/>
</dbReference>
<feature type="transmembrane region" description="Helical" evidence="8">
    <location>
        <begin position="243"/>
        <end position="265"/>
    </location>
</feature>
<evidence type="ECO:0000256" key="9">
    <source>
        <dbReference type="SAM" id="MobiDB-lite"/>
    </source>
</evidence>
<name>A0ABW3JDR2_9HYPH</name>
<dbReference type="Gene3D" id="1.20.1720.10">
    <property type="entry name" value="Multidrug resistance protein D"/>
    <property type="match status" value="1"/>
</dbReference>
<feature type="region of interest" description="Disordered" evidence="9">
    <location>
        <begin position="1"/>
        <end position="29"/>
    </location>
</feature>
<keyword evidence="5 8" id="KW-0812">Transmembrane</keyword>
<feature type="transmembrane region" description="Helical" evidence="8">
    <location>
        <begin position="106"/>
        <end position="128"/>
    </location>
</feature>
<organism evidence="11 12">
    <name type="scientific">Methyloligella solikamskensis</name>
    <dbReference type="NCBI Taxonomy" id="1177756"/>
    <lineage>
        <taxon>Bacteria</taxon>
        <taxon>Pseudomonadati</taxon>
        <taxon>Pseudomonadota</taxon>
        <taxon>Alphaproteobacteria</taxon>
        <taxon>Hyphomicrobiales</taxon>
        <taxon>Hyphomicrobiaceae</taxon>
        <taxon>Methyloligella</taxon>
    </lineage>
</organism>
<dbReference type="CDD" id="cd17320">
    <property type="entry name" value="MFS_MdfA_MDR_like"/>
    <property type="match status" value="1"/>
</dbReference>
<keyword evidence="12" id="KW-1185">Reference proteome</keyword>
<evidence type="ECO:0000256" key="5">
    <source>
        <dbReference type="ARBA" id="ARBA00022692"/>
    </source>
</evidence>
<comment type="similarity">
    <text evidence="2 8">Belongs to the major facilitator superfamily. Bcr/CmlA family.</text>
</comment>
<gene>
    <name evidence="11" type="ORF">ACFQ2F_12440</name>
</gene>
<feature type="transmembrane region" description="Helical" evidence="8">
    <location>
        <begin position="191"/>
        <end position="211"/>
    </location>
</feature>
<dbReference type="PANTHER" id="PTHR23501">
    <property type="entry name" value="MAJOR FACILITATOR SUPERFAMILY"/>
    <property type="match status" value="1"/>
</dbReference>
<keyword evidence="6 8" id="KW-1133">Transmembrane helix</keyword>
<feature type="transmembrane region" description="Helical" evidence="8">
    <location>
        <begin position="396"/>
        <end position="417"/>
    </location>
</feature>
<evidence type="ECO:0000256" key="1">
    <source>
        <dbReference type="ARBA" id="ARBA00004651"/>
    </source>
</evidence>
<dbReference type="RefSeq" id="WP_379090322.1">
    <property type="nucleotide sequence ID" value="NZ_JBHTJO010000001.1"/>
</dbReference>
<dbReference type="InterPro" id="IPR004812">
    <property type="entry name" value="Efflux_drug-R_Bcr/CmlA"/>
</dbReference>
<reference evidence="12" key="1">
    <citation type="journal article" date="2019" name="Int. J. Syst. Evol. Microbiol.">
        <title>The Global Catalogue of Microorganisms (GCM) 10K type strain sequencing project: providing services to taxonomists for standard genome sequencing and annotation.</title>
        <authorList>
            <consortium name="The Broad Institute Genomics Platform"/>
            <consortium name="The Broad Institute Genome Sequencing Center for Infectious Disease"/>
            <person name="Wu L."/>
            <person name="Ma J."/>
        </authorList>
    </citation>
    <scope>NUCLEOTIDE SEQUENCE [LARGE SCALE GENOMIC DNA]</scope>
    <source>
        <strain evidence="12">CCUG 61697</strain>
    </source>
</reference>
<dbReference type="Proteomes" id="UP001597102">
    <property type="component" value="Unassembled WGS sequence"/>
</dbReference>
<dbReference type="InterPro" id="IPR020846">
    <property type="entry name" value="MFS_dom"/>
</dbReference>
<protein>
    <recommendedName>
        <fullName evidence="8">Bcr/CflA family efflux transporter</fullName>
    </recommendedName>
</protein>